<keyword evidence="1" id="KW-0805">Transcription regulation</keyword>
<dbReference type="SUPFAM" id="SSF46689">
    <property type="entry name" value="Homeodomain-like"/>
    <property type="match status" value="2"/>
</dbReference>
<dbReference type="InterPro" id="IPR009057">
    <property type="entry name" value="Homeodomain-like_sf"/>
</dbReference>
<dbReference type="EMBL" id="QZVT01000005">
    <property type="protein sequence ID" value="RJT79049.1"/>
    <property type="molecule type" value="Genomic_DNA"/>
</dbReference>
<evidence type="ECO:0000313" key="6">
    <source>
        <dbReference type="Proteomes" id="UP000272560"/>
    </source>
</evidence>
<protein>
    <submittedName>
        <fullName evidence="5">AraC family transcriptional regulator</fullName>
    </submittedName>
</protein>
<dbReference type="OrthoDB" id="241790at2"/>
<dbReference type="RefSeq" id="WP_120148996.1">
    <property type="nucleotide sequence ID" value="NZ_QZVT01000005.1"/>
</dbReference>
<feature type="domain" description="HTH araC/xylS-type" evidence="4">
    <location>
        <begin position="206"/>
        <end position="304"/>
    </location>
</feature>
<dbReference type="GO" id="GO:0003700">
    <property type="term" value="F:DNA-binding transcription factor activity"/>
    <property type="evidence" value="ECO:0007669"/>
    <property type="project" value="InterPro"/>
</dbReference>
<dbReference type="PROSITE" id="PS01124">
    <property type="entry name" value="HTH_ARAC_FAMILY_2"/>
    <property type="match status" value="1"/>
</dbReference>
<dbReference type="InterPro" id="IPR018060">
    <property type="entry name" value="HTH_AraC"/>
</dbReference>
<keyword evidence="3" id="KW-0804">Transcription</keyword>
<dbReference type="Pfam" id="PF12852">
    <property type="entry name" value="Cupin_6"/>
    <property type="match status" value="1"/>
</dbReference>
<comment type="caution">
    <text evidence="5">The sequence shown here is derived from an EMBL/GenBank/DDBJ whole genome shotgun (WGS) entry which is preliminary data.</text>
</comment>
<organism evidence="5 6">
    <name type="scientific">Arthrobacter cheniae</name>
    <dbReference type="NCBI Taxonomy" id="1258888"/>
    <lineage>
        <taxon>Bacteria</taxon>
        <taxon>Bacillati</taxon>
        <taxon>Actinomycetota</taxon>
        <taxon>Actinomycetes</taxon>
        <taxon>Micrococcales</taxon>
        <taxon>Micrococcaceae</taxon>
        <taxon>Arthrobacter</taxon>
    </lineage>
</organism>
<reference evidence="5 6" key="1">
    <citation type="submission" date="2018-09" db="EMBL/GenBank/DDBJ databases">
        <title>Novel species of Arthrobacter.</title>
        <authorList>
            <person name="Liu Q."/>
            <person name="Xin Y.-H."/>
        </authorList>
    </citation>
    <scope>NUCLEOTIDE SEQUENCE [LARGE SCALE GENOMIC DNA]</scope>
    <source>
        <strain evidence="5 6">Hz2</strain>
    </source>
</reference>
<proteinExistence type="predicted"/>
<gene>
    <name evidence="5" type="ORF">D6T63_10430</name>
</gene>
<evidence type="ECO:0000256" key="2">
    <source>
        <dbReference type="ARBA" id="ARBA00023125"/>
    </source>
</evidence>
<evidence type="ECO:0000256" key="1">
    <source>
        <dbReference type="ARBA" id="ARBA00023015"/>
    </source>
</evidence>
<accession>A0A3A5MCM0</accession>
<keyword evidence="2" id="KW-0238">DNA-binding</keyword>
<dbReference type="Proteomes" id="UP000272560">
    <property type="component" value="Unassembled WGS sequence"/>
</dbReference>
<keyword evidence="6" id="KW-1185">Reference proteome</keyword>
<dbReference type="PANTHER" id="PTHR46796">
    <property type="entry name" value="HTH-TYPE TRANSCRIPTIONAL ACTIVATOR RHAS-RELATED"/>
    <property type="match status" value="1"/>
</dbReference>
<evidence type="ECO:0000256" key="3">
    <source>
        <dbReference type="ARBA" id="ARBA00023163"/>
    </source>
</evidence>
<dbReference type="Pfam" id="PF12833">
    <property type="entry name" value="HTH_18"/>
    <property type="match status" value="1"/>
</dbReference>
<dbReference type="SMART" id="SM00342">
    <property type="entry name" value="HTH_ARAC"/>
    <property type="match status" value="1"/>
</dbReference>
<evidence type="ECO:0000259" key="4">
    <source>
        <dbReference type="PROSITE" id="PS01124"/>
    </source>
</evidence>
<dbReference type="AlphaFoldDB" id="A0A3A5MCM0"/>
<name>A0A3A5MCM0_9MICC</name>
<dbReference type="GO" id="GO:0043565">
    <property type="term" value="F:sequence-specific DNA binding"/>
    <property type="evidence" value="ECO:0007669"/>
    <property type="project" value="InterPro"/>
</dbReference>
<dbReference type="InterPro" id="IPR050204">
    <property type="entry name" value="AraC_XylS_family_regulators"/>
</dbReference>
<evidence type="ECO:0000313" key="5">
    <source>
        <dbReference type="EMBL" id="RJT79049.1"/>
    </source>
</evidence>
<dbReference type="PANTHER" id="PTHR46796:SF13">
    <property type="entry name" value="HTH-TYPE TRANSCRIPTIONAL ACTIVATOR RHAS"/>
    <property type="match status" value="1"/>
</dbReference>
<dbReference type="InterPro" id="IPR032783">
    <property type="entry name" value="AraC_lig"/>
</dbReference>
<dbReference type="Gene3D" id="1.10.10.60">
    <property type="entry name" value="Homeodomain-like"/>
    <property type="match status" value="1"/>
</dbReference>
<sequence length="310" mass="33532">MDPLTHFLDGPRAANAFALAMSMSAPWGITVNDQAALTVLVVTRGQARVNGTLLNASDVALIRGPEPYEVTDAATSTPSIEIGPGQQCTTLDGRDLRDEFRHGIRRWGNAIDGETALLVGTYQRPDNAGGLVTRALPRLAVVPGARADNALIQLLQCELANEDPAAQIVVDRLLDVLVVNTIRSWISDPDRPVTATWLTCNDPLVVRALECLHTDPAAPWTVDTLARKVNASRATLAARFRTSVGEPPMTYLTRWRLTLAGDLLHTPSNTVAGVAHSVGYNNAYAFSTAFKRQASTTPTEYRHRRPVLAP</sequence>